<sequence length="125" mass="14091">MWHRFNPNPQGNGVGDCTVRAVAAATGQNWERAYIGLALTGFILGDMPSANRTWGAYLQKRGFKRRLVEADCTTCYTVADFAREYPHGVYVLGCSGHVLTVIDGVWWDSWDSGAECPIYYWYKED</sequence>
<name>A0A8S5LVT0_9CAUD</name>
<protein>
    <submittedName>
        <fullName evidence="1">Uncharacterized protein</fullName>
    </submittedName>
</protein>
<dbReference type="EMBL" id="BK014752">
    <property type="protein sequence ID" value="DAD74126.1"/>
    <property type="molecule type" value="Genomic_DNA"/>
</dbReference>
<evidence type="ECO:0000313" key="1">
    <source>
        <dbReference type="EMBL" id="DAD74126.1"/>
    </source>
</evidence>
<accession>A0A8S5LVT0</accession>
<organism evidence="1">
    <name type="scientific">Myoviridae sp. ctqYq4</name>
    <dbReference type="NCBI Taxonomy" id="2826702"/>
    <lineage>
        <taxon>Viruses</taxon>
        <taxon>Duplodnaviria</taxon>
        <taxon>Heunggongvirae</taxon>
        <taxon>Uroviricota</taxon>
        <taxon>Caudoviricetes</taxon>
    </lineage>
</organism>
<reference evidence="1" key="1">
    <citation type="journal article" date="2021" name="Proc. Natl. Acad. Sci. U.S.A.">
        <title>A Catalog of Tens of Thousands of Viruses from Human Metagenomes Reveals Hidden Associations with Chronic Diseases.</title>
        <authorList>
            <person name="Tisza M.J."/>
            <person name="Buck C.B."/>
        </authorList>
    </citation>
    <scope>NUCLEOTIDE SEQUENCE</scope>
    <source>
        <strain evidence="1">CtqYq4</strain>
    </source>
</reference>
<proteinExistence type="predicted"/>